<accession>A0A4P6XNL6</accession>
<dbReference type="EMBL" id="CP034457">
    <property type="protein sequence ID" value="QBM87588.1"/>
    <property type="molecule type" value="Genomic_DNA"/>
</dbReference>
<protein>
    <recommendedName>
        <fullName evidence="1">non-specific serine/threonine protein kinase</fullName>
        <ecNumber evidence="1">2.7.11.1</ecNumber>
    </recommendedName>
    <alternativeName>
        <fullName evidence="9">Halotolerance protein 4</fullName>
    </alternativeName>
</protein>
<dbReference type="EC" id="2.7.11.1" evidence="1"/>
<dbReference type="PROSITE" id="PS00107">
    <property type="entry name" value="PROTEIN_KINASE_ATP"/>
    <property type="match status" value="1"/>
</dbReference>
<dbReference type="InterPro" id="IPR008271">
    <property type="entry name" value="Ser/Thr_kinase_AS"/>
</dbReference>
<feature type="compositionally biased region" description="Polar residues" evidence="11">
    <location>
        <begin position="19"/>
        <end position="28"/>
    </location>
</feature>
<dbReference type="AlphaFoldDB" id="A0A4P6XNL6"/>
<sequence length="635" mass="69683">MTEIKQKKTLSKLGRLFGVSSTNLSQLPQEAKNPAEKGQGGSIDAVMKNGYGSGSEPDSRPPSRLSGIIRPKLPAPQPKKVSPQLAAGTESRAKNGSSAHEDDVLFPLPNDRSETASPAGRTVSPSQLMSSVDLANLHLGVNSTAAHFDQPPGTRSRSPSVSRLSSANGYPRKNGAAAIAAKVKPTSVSRTPSEKRNGHASPATLSPSVSSTHLPGASAAAAAAASTKPRFKMFEDGSHEHNLRAAKRQEKLSNMLKDLLGAKKLRDEAKSAVPNILLGKKSEKGEKNAEPPTLFAGLVNQVKNNTSPYHAQADDLIPKQDSRSFVEKYGRCLEVIGRGSFGVVRISHKKPLQSGNTLDEVLYAVKEFKKRPNESEKKYSRRLTSEFCISSSLKHLNIIDTLDLLKDAKGDYCEVMEFCSGGDLYTLIIAAGKLEYAEADCFFKQLIRGVNYMHDMGVSHRDLKPENLLLTQQGVLKITDFGNGECFKMAWEDEIHFSDGICGSSPYIAPEEFTQDQFDSRCVDIWACGVIYMAMRTGRQLWKLADPKKDDFFEEYLIQRKDSTGYEPIESLKRARCRNVIYSILDPIPERRITGKQILNSEWGREIHVCKAGEAYHEVPGSSENVSEKLEAMKV</sequence>
<feature type="binding site" evidence="10">
    <location>
        <position position="366"/>
    </location>
    <ligand>
        <name>ATP</name>
        <dbReference type="ChEBI" id="CHEBI:30616"/>
    </ligand>
</feature>
<organism evidence="13 14">
    <name type="scientific">Metschnikowia aff. pulcherrima</name>
    <dbReference type="NCBI Taxonomy" id="2163413"/>
    <lineage>
        <taxon>Eukaryota</taxon>
        <taxon>Fungi</taxon>
        <taxon>Dikarya</taxon>
        <taxon>Ascomycota</taxon>
        <taxon>Saccharomycotina</taxon>
        <taxon>Pichiomycetes</taxon>
        <taxon>Metschnikowiaceae</taxon>
        <taxon>Metschnikowia</taxon>
    </lineage>
</organism>
<dbReference type="PANTHER" id="PTHR24343">
    <property type="entry name" value="SERINE/THREONINE KINASE"/>
    <property type="match status" value="1"/>
</dbReference>
<dbReference type="STRING" id="2163413.A0A4P6XNL6"/>
<proteinExistence type="predicted"/>
<evidence type="ECO:0000256" key="7">
    <source>
        <dbReference type="ARBA" id="ARBA00047899"/>
    </source>
</evidence>
<dbReference type="CDD" id="cd13994">
    <property type="entry name" value="STKc_HAL4_like"/>
    <property type="match status" value="1"/>
</dbReference>
<evidence type="ECO:0000256" key="8">
    <source>
        <dbReference type="ARBA" id="ARBA00048679"/>
    </source>
</evidence>
<dbReference type="Proteomes" id="UP000292447">
    <property type="component" value="Chromosome II"/>
</dbReference>
<feature type="compositionally biased region" description="Low complexity" evidence="11">
    <location>
        <begin position="155"/>
        <end position="166"/>
    </location>
</feature>
<evidence type="ECO:0000313" key="14">
    <source>
        <dbReference type="Proteomes" id="UP000292447"/>
    </source>
</evidence>
<dbReference type="SUPFAM" id="SSF56112">
    <property type="entry name" value="Protein kinase-like (PK-like)"/>
    <property type="match status" value="1"/>
</dbReference>
<dbReference type="Pfam" id="PF00069">
    <property type="entry name" value="Pkinase"/>
    <property type="match status" value="1"/>
</dbReference>
<dbReference type="InterPro" id="IPR011009">
    <property type="entry name" value="Kinase-like_dom_sf"/>
</dbReference>
<dbReference type="InterPro" id="IPR000719">
    <property type="entry name" value="Prot_kinase_dom"/>
</dbReference>
<keyword evidence="3" id="KW-0808">Transferase</keyword>
<feature type="region of interest" description="Disordered" evidence="11">
    <location>
        <begin position="144"/>
        <end position="223"/>
    </location>
</feature>
<keyword evidence="2" id="KW-0723">Serine/threonine-protein kinase</keyword>
<dbReference type="GO" id="GO:0004674">
    <property type="term" value="F:protein serine/threonine kinase activity"/>
    <property type="evidence" value="ECO:0007669"/>
    <property type="project" value="UniProtKB-KW"/>
</dbReference>
<comment type="catalytic activity">
    <reaction evidence="7">
        <text>L-threonyl-[protein] + ATP = O-phospho-L-threonyl-[protein] + ADP + H(+)</text>
        <dbReference type="Rhea" id="RHEA:46608"/>
        <dbReference type="Rhea" id="RHEA-COMP:11060"/>
        <dbReference type="Rhea" id="RHEA-COMP:11605"/>
        <dbReference type="ChEBI" id="CHEBI:15378"/>
        <dbReference type="ChEBI" id="CHEBI:30013"/>
        <dbReference type="ChEBI" id="CHEBI:30616"/>
        <dbReference type="ChEBI" id="CHEBI:61977"/>
        <dbReference type="ChEBI" id="CHEBI:456216"/>
        <dbReference type="EC" id="2.7.11.1"/>
    </reaction>
</comment>
<evidence type="ECO:0000256" key="10">
    <source>
        <dbReference type="PROSITE-ProRule" id="PRU10141"/>
    </source>
</evidence>
<evidence type="ECO:0000256" key="6">
    <source>
        <dbReference type="ARBA" id="ARBA00022840"/>
    </source>
</evidence>
<dbReference type="PANTHER" id="PTHR24343:SF558">
    <property type="entry name" value="PROTEIN KINASE DOMAIN-CONTAINING PROTEIN"/>
    <property type="match status" value="1"/>
</dbReference>
<name>A0A4P6XNL6_9ASCO</name>
<dbReference type="FunFam" id="1.10.510.10:FF:000183">
    <property type="entry name" value="Serine/threonine-protein kinase hal4"/>
    <property type="match status" value="1"/>
</dbReference>
<feature type="domain" description="Protein kinase" evidence="12">
    <location>
        <begin position="330"/>
        <end position="604"/>
    </location>
</feature>
<keyword evidence="14" id="KW-1185">Reference proteome</keyword>
<feature type="region of interest" description="Disordered" evidence="11">
    <location>
        <begin position="1"/>
        <end position="127"/>
    </location>
</feature>
<dbReference type="GO" id="GO:0030003">
    <property type="term" value="P:intracellular monoatomic cation homeostasis"/>
    <property type="evidence" value="ECO:0007669"/>
    <property type="project" value="TreeGrafter"/>
</dbReference>
<dbReference type="SMART" id="SM00220">
    <property type="entry name" value="S_TKc"/>
    <property type="match status" value="1"/>
</dbReference>
<dbReference type="GO" id="GO:0030447">
    <property type="term" value="P:filamentous growth"/>
    <property type="evidence" value="ECO:0007669"/>
    <property type="project" value="UniProtKB-ARBA"/>
</dbReference>
<evidence type="ECO:0000259" key="12">
    <source>
        <dbReference type="PROSITE" id="PS50011"/>
    </source>
</evidence>
<dbReference type="GO" id="GO:0005829">
    <property type="term" value="C:cytosol"/>
    <property type="evidence" value="ECO:0007669"/>
    <property type="project" value="TreeGrafter"/>
</dbReference>
<dbReference type="InterPro" id="IPR017441">
    <property type="entry name" value="Protein_kinase_ATP_BS"/>
</dbReference>
<dbReference type="GO" id="GO:0005524">
    <property type="term" value="F:ATP binding"/>
    <property type="evidence" value="ECO:0007669"/>
    <property type="project" value="UniProtKB-UniRule"/>
</dbReference>
<reference evidence="14" key="1">
    <citation type="submission" date="2019-03" db="EMBL/GenBank/DDBJ databases">
        <title>Snf2 controls pulcherriminic acid biosynthesis and connects pigmentation and antifungal activity of the yeast Metschnikowia pulcherrima.</title>
        <authorList>
            <person name="Gore-Lloyd D."/>
            <person name="Sumann I."/>
            <person name="Brachmann A.O."/>
            <person name="Schneeberger K."/>
            <person name="Ortiz-Merino R.A."/>
            <person name="Moreno-Beltran M."/>
            <person name="Schlaefli M."/>
            <person name="Kirner P."/>
            <person name="Santos Kron A."/>
            <person name="Wolfe K.H."/>
            <person name="Piel J."/>
            <person name="Ahrens C.H."/>
            <person name="Henk D."/>
            <person name="Freimoser F.M."/>
        </authorList>
    </citation>
    <scope>NUCLEOTIDE SEQUENCE [LARGE SCALE GENOMIC DNA]</scope>
    <source>
        <strain evidence="14">APC 1.2</strain>
    </source>
</reference>
<gene>
    <name evidence="13" type="primary">MPUL0B07950</name>
    <name evidence="13" type="ORF">METSCH_B07950</name>
</gene>
<keyword evidence="5 13" id="KW-0418">Kinase</keyword>
<evidence type="ECO:0000256" key="3">
    <source>
        <dbReference type="ARBA" id="ARBA00022679"/>
    </source>
</evidence>
<keyword evidence="4 10" id="KW-0547">Nucleotide-binding</keyword>
<comment type="catalytic activity">
    <reaction evidence="8">
        <text>L-seryl-[protein] + ATP = O-phospho-L-seryl-[protein] + ADP + H(+)</text>
        <dbReference type="Rhea" id="RHEA:17989"/>
        <dbReference type="Rhea" id="RHEA-COMP:9863"/>
        <dbReference type="Rhea" id="RHEA-COMP:11604"/>
        <dbReference type="ChEBI" id="CHEBI:15378"/>
        <dbReference type="ChEBI" id="CHEBI:29999"/>
        <dbReference type="ChEBI" id="CHEBI:30616"/>
        <dbReference type="ChEBI" id="CHEBI:83421"/>
        <dbReference type="ChEBI" id="CHEBI:456216"/>
        <dbReference type="EC" id="2.7.11.1"/>
    </reaction>
</comment>
<dbReference type="Gene3D" id="1.10.510.10">
    <property type="entry name" value="Transferase(Phosphotransferase) domain 1"/>
    <property type="match status" value="1"/>
</dbReference>
<evidence type="ECO:0000313" key="13">
    <source>
        <dbReference type="EMBL" id="QBM87588.1"/>
    </source>
</evidence>
<evidence type="ECO:0000256" key="11">
    <source>
        <dbReference type="SAM" id="MobiDB-lite"/>
    </source>
</evidence>
<evidence type="ECO:0000256" key="2">
    <source>
        <dbReference type="ARBA" id="ARBA00022527"/>
    </source>
</evidence>
<evidence type="ECO:0000256" key="5">
    <source>
        <dbReference type="ARBA" id="ARBA00022777"/>
    </source>
</evidence>
<feature type="compositionally biased region" description="Polar residues" evidence="11">
    <location>
        <begin position="203"/>
        <end position="213"/>
    </location>
</feature>
<dbReference type="PROSITE" id="PS50011">
    <property type="entry name" value="PROTEIN_KINASE_DOM"/>
    <property type="match status" value="1"/>
</dbReference>
<evidence type="ECO:0000256" key="9">
    <source>
        <dbReference type="ARBA" id="ARBA00078109"/>
    </source>
</evidence>
<evidence type="ECO:0000256" key="1">
    <source>
        <dbReference type="ARBA" id="ARBA00012513"/>
    </source>
</evidence>
<keyword evidence="6 10" id="KW-0067">ATP-binding</keyword>
<dbReference type="PROSITE" id="PS00108">
    <property type="entry name" value="PROTEIN_KINASE_ST"/>
    <property type="match status" value="1"/>
</dbReference>
<evidence type="ECO:0000256" key="4">
    <source>
        <dbReference type="ARBA" id="ARBA00022741"/>
    </source>
</evidence>